<accession>A0ABR3SKC7</accession>
<feature type="domain" description="NAD-dependent epimerase/dehydratase" evidence="2">
    <location>
        <begin position="10"/>
        <end position="138"/>
    </location>
</feature>
<comment type="subcellular location">
    <subcellularLocation>
        <location evidence="1">Membrane</location>
    </subcellularLocation>
</comment>
<evidence type="ECO:0000313" key="4">
    <source>
        <dbReference type="Proteomes" id="UP001521116"/>
    </source>
</evidence>
<evidence type="ECO:0000259" key="2">
    <source>
        <dbReference type="Pfam" id="PF01370"/>
    </source>
</evidence>
<name>A0ABR3SKC7_9PEZI</name>
<dbReference type="InterPro" id="IPR001509">
    <property type="entry name" value="Epimerase_deHydtase"/>
</dbReference>
<evidence type="ECO:0000256" key="1">
    <source>
        <dbReference type="ARBA" id="ARBA00004370"/>
    </source>
</evidence>
<proteinExistence type="predicted"/>
<dbReference type="InterPro" id="IPR036291">
    <property type="entry name" value="NAD(P)-bd_dom_sf"/>
</dbReference>
<protein>
    <recommendedName>
        <fullName evidence="2">NAD-dependent epimerase/dehydratase domain-containing protein</fullName>
    </recommendedName>
</protein>
<dbReference type="Gene3D" id="3.40.50.720">
    <property type="entry name" value="NAD(P)-binding Rossmann-like Domain"/>
    <property type="match status" value="1"/>
</dbReference>
<dbReference type="PANTHER" id="PTHR14097:SF9">
    <property type="entry name" value="EPIMERASE, PUTATIVE (AFU_ORTHOLOGUE AFUA_8G07320)-RELATED"/>
    <property type="match status" value="1"/>
</dbReference>
<dbReference type="PANTHER" id="PTHR14097">
    <property type="entry name" value="OXIDOREDUCTASE HTATIP2"/>
    <property type="match status" value="1"/>
</dbReference>
<organism evidence="3 4">
    <name type="scientific">Neofusicoccum ribis</name>
    <dbReference type="NCBI Taxonomy" id="45134"/>
    <lineage>
        <taxon>Eukaryota</taxon>
        <taxon>Fungi</taxon>
        <taxon>Dikarya</taxon>
        <taxon>Ascomycota</taxon>
        <taxon>Pezizomycotina</taxon>
        <taxon>Dothideomycetes</taxon>
        <taxon>Dothideomycetes incertae sedis</taxon>
        <taxon>Botryosphaeriales</taxon>
        <taxon>Botryosphaeriaceae</taxon>
        <taxon>Neofusicoccum</taxon>
    </lineage>
</organism>
<dbReference type="Proteomes" id="UP001521116">
    <property type="component" value="Unassembled WGS sequence"/>
</dbReference>
<sequence length="248" mass="27342">MHITPFRMKVILTGATGFVGSHVLHTLLADPTITTVFALTRAPLSASSYLTPAHLSSPKLVEIAHDDFLSYPPALLDRLRGASACLWCIGGRHTQHSRWATDEEYVRVSVAFTTKAAEAFRTALAAEQTFRFVFCSGHATELDESRSLWVMGRTRKVKGIAEKALFELARGHAADPPFKAYAVRPCGIYQKDPSLKDRLMTAVVLPSCRVEELAAVMVEVAKVGSQEQIVVHERIRAWGGELIKKAEK</sequence>
<comment type="caution">
    <text evidence="3">The sequence shown here is derived from an EMBL/GenBank/DDBJ whole genome shotgun (WGS) entry which is preliminary data.</text>
</comment>
<dbReference type="EMBL" id="JAJVDC020000128">
    <property type="protein sequence ID" value="KAL1622931.1"/>
    <property type="molecule type" value="Genomic_DNA"/>
</dbReference>
<reference evidence="3 4" key="1">
    <citation type="submission" date="2024-02" db="EMBL/GenBank/DDBJ databases">
        <title>De novo assembly and annotation of 12 fungi associated with fruit tree decline syndrome in Ontario, Canada.</title>
        <authorList>
            <person name="Sulman M."/>
            <person name="Ellouze W."/>
            <person name="Ilyukhin E."/>
        </authorList>
    </citation>
    <scope>NUCLEOTIDE SEQUENCE [LARGE SCALE GENOMIC DNA]</scope>
    <source>
        <strain evidence="3 4">M1-105</strain>
    </source>
</reference>
<keyword evidence="4" id="KW-1185">Reference proteome</keyword>
<dbReference type="SUPFAM" id="SSF51735">
    <property type="entry name" value="NAD(P)-binding Rossmann-fold domains"/>
    <property type="match status" value="1"/>
</dbReference>
<evidence type="ECO:0000313" key="3">
    <source>
        <dbReference type="EMBL" id="KAL1622931.1"/>
    </source>
</evidence>
<dbReference type="Pfam" id="PF01370">
    <property type="entry name" value="Epimerase"/>
    <property type="match status" value="1"/>
</dbReference>
<gene>
    <name evidence="3" type="ORF">SLS56_008539</name>
</gene>